<comment type="caution">
    <text evidence="1">The sequence shown here is derived from an EMBL/GenBank/DDBJ whole genome shotgun (WGS) entry which is preliminary data.</text>
</comment>
<reference evidence="2" key="1">
    <citation type="submission" date="2013-09" db="EMBL/GenBank/DDBJ databases">
        <title>Corchorus olitorius genome sequencing.</title>
        <authorList>
            <person name="Alam M."/>
            <person name="Haque M.S."/>
            <person name="Islam M.S."/>
            <person name="Emdad E.M."/>
            <person name="Islam M.M."/>
            <person name="Ahmed B."/>
            <person name="Halim A."/>
            <person name="Hossen Q.M.M."/>
            <person name="Hossain M.Z."/>
            <person name="Ahmed R."/>
            <person name="Khan M.M."/>
            <person name="Islam R."/>
            <person name="Rashid M.M."/>
            <person name="Khan S.A."/>
            <person name="Rahman M.S."/>
            <person name="Alam M."/>
            <person name="Yahiya A.S."/>
            <person name="Khan M.S."/>
            <person name="Azam M.S."/>
            <person name="Haque T."/>
            <person name="Lashkar M.Z.H."/>
            <person name="Akhand A.I."/>
            <person name="Morshed G."/>
            <person name="Roy S."/>
            <person name="Uddin K.S."/>
            <person name="Rabeya T."/>
            <person name="Hossain A.S."/>
            <person name="Chowdhury A."/>
            <person name="Snigdha A.R."/>
            <person name="Mortoza M.S."/>
            <person name="Matin S.A."/>
            <person name="Hoque S.M.E."/>
            <person name="Islam M.K."/>
            <person name="Roy D.K."/>
            <person name="Haider R."/>
            <person name="Moosa M.M."/>
            <person name="Elias S.M."/>
            <person name="Hasan A.M."/>
            <person name="Jahan S."/>
            <person name="Shafiuddin M."/>
            <person name="Mahmood N."/>
            <person name="Shommy N.S."/>
        </authorList>
    </citation>
    <scope>NUCLEOTIDE SEQUENCE [LARGE SCALE GENOMIC DNA]</scope>
    <source>
        <strain evidence="2">cv. O-4</strain>
    </source>
</reference>
<gene>
    <name evidence="1" type="ORF">COLO4_36671</name>
</gene>
<protein>
    <submittedName>
        <fullName evidence="1">Tyrosine-protein phosphatase non-receptor type 5 isoform 1</fullName>
    </submittedName>
</protein>
<dbReference type="AlphaFoldDB" id="A0A1R3G6P9"/>
<dbReference type="Proteomes" id="UP000187203">
    <property type="component" value="Unassembled WGS sequence"/>
</dbReference>
<proteinExistence type="predicted"/>
<accession>A0A1R3G6P9</accession>
<keyword evidence="2" id="KW-1185">Reference proteome</keyword>
<evidence type="ECO:0000313" key="1">
    <source>
        <dbReference type="EMBL" id="OMO53751.1"/>
    </source>
</evidence>
<evidence type="ECO:0000313" key="2">
    <source>
        <dbReference type="Proteomes" id="UP000187203"/>
    </source>
</evidence>
<organism evidence="1 2">
    <name type="scientific">Corchorus olitorius</name>
    <dbReference type="NCBI Taxonomy" id="93759"/>
    <lineage>
        <taxon>Eukaryota</taxon>
        <taxon>Viridiplantae</taxon>
        <taxon>Streptophyta</taxon>
        <taxon>Embryophyta</taxon>
        <taxon>Tracheophyta</taxon>
        <taxon>Spermatophyta</taxon>
        <taxon>Magnoliopsida</taxon>
        <taxon>eudicotyledons</taxon>
        <taxon>Gunneridae</taxon>
        <taxon>Pentapetalae</taxon>
        <taxon>rosids</taxon>
        <taxon>malvids</taxon>
        <taxon>Malvales</taxon>
        <taxon>Malvaceae</taxon>
        <taxon>Grewioideae</taxon>
        <taxon>Apeibeae</taxon>
        <taxon>Corchorus</taxon>
    </lineage>
</organism>
<sequence length="53" mass="6246">MEHRVEEDFGPESIPEPPVRECVLPRIKGEREVSALFVKDKIRGLRWQSELAW</sequence>
<name>A0A1R3G6P9_9ROSI</name>
<dbReference type="EMBL" id="AWUE01023472">
    <property type="protein sequence ID" value="OMO53751.1"/>
    <property type="molecule type" value="Genomic_DNA"/>
</dbReference>